<comment type="caution">
    <text evidence="1">The sequence shown here is derived from an EMBL/GenBank/DDBJ whole genome shotgun (WGS) entry which is preliminary data.</text>
</comment>
<accession>A0ABR4QGJ3</accession>
<evidence type="ECO:0000313" key="2">
    <source>
        <dbReference type="Proteomes" id="UP001651158"/>
    </source>
</evidence>
<dbReference type="EMBL" id="JAKROA010000003">
    <property type="protein sequence ID" value="KAL5108705.1"/>
    <property type="molecule type" value="Genomic_DNA"/>
</dbReference>
<protein>
    <submittedName>
        <fullName evidence="1">Uncharacterized protein</fullName>
    </submittedName>
</protein>
<keyword evidence="2" id="KW-1185">Reference proteome</keyword>
<proteinExistence type="predicted"/>
<name>A0ABR4QGJ3_9CEST</name>
<reference evidence="1 2" key="1">
    <citation type="journal article" date="2022" name="Front. Cell. Infect. Microbiol.">
        <title>The Genomes of Two Strains of Taenia crassiceps the Animal Model for the Study of Human Cysticercosis.</title>
        <authorList>
            <person name="Bobes R.J."/>
            <person name="Estrada K."/>
            <person name="Rios-Valencia D.G."/>
            <person name="Calderon-Gallegos A."/>
            <person name="de la Torre P."/>
            <person name="Carrero J.C."/>
            <person name="Sanchez-Flores A."/>
            <person name="Laclette J.P."/>
        </authorList>
    </citation>
    <scope>NUCLEOTIDE SEQUENCE [LARGE SCALE GENOMIC DNA]</scope>
    <source>
        <strain evidence="1">WFUcys</strain>
    </source>
</reference>
<evidence type="ECO:0000313" key="1">
    <source>
        <dbReference type="EMBL" id="KAL5108705.1"/>
    </source>
</evidence>
<gene>
    <name evidence="1" type="ORF">TcWFU_003281</name>
</gene>
<dbReference type="Proteomes" id="UP001651158">
    <property type="component" value="Unassembled WGS sequence"/>
</dbReference>
<organism evidence="1 2">
    <name type="scientific">Taenia crassiceps</name>
    <dbReference type="NCBI Taxonomy" id="6207"/>
    <lineage>
        <taxon>Eukaryota</taxon>
        <taxon>Metazoa</taxon>
        <taxon>Spiralia</taxon>
        <taxon>Lophotrochozoa</taxon>
        <taxon>Platyhelminthes</taxon>
        <taxon>Cestoda</taxon>
        <taxon>Eucestoda</taxon>
        <taxon>Cyclophyllidea</taxon>
        <taxon>Taeniidae</taxon>
        <taxon>Taenia</taxon>
    </lineage>
</organism>
<sequence length="79" mass="8878">MTPKEYETVHVALLHSPRLCSERIAILGASRAQVTSFLAPPCRCFEGVSTCEISEAESFYRPITQELRLRRYSGGLFTV</sequence>